<feature type="domain" description="RNase H type-1" evidence="1">
    <location>
        <begin position="166"/>
        <end position="216"/>
    </location>
</feature>
<evidence type="ECO:0000259" key="1">
    <source>
        <dbReference type="Pfam" id="PF13456"/>
    </source>
</evidence>
<dbReference type="InterPro" id="IPR053151">
    <property type="entry name" value="RNase_H-like"/>
</dbReference>
<proteinExistence type="predicted"/>
<dbReference type="InterPro" id="IPR036397">
    <property type="entry name" value="RNaseH_sf"/>
</dbReference>
<organism evidence="2 3">
    <name type="scientific">Theobroma cacao</name>
    <name type="common">Cacao</name>
    <name type="synonym">Cocoa</name>
    <dbReference type="NCBI Taxonomy" id="3641"/>
    <lineage>
        <taxon>Eukaryota</taxon>
        <taxon>Viridiplantae</taxon>
        <taxon>Streptophyta</taxon>
        <taxon>Embryophyta</taxon>
        <taxon>Tracheophyta</taxon>
        <taxon>Spermatophyta</taxon>
        <taxon>Magnoliopsida</taxon>
        <taxon>eudicotyledons</taxon>
        <taxon>Gunneridae</taxon>
        <taxon>Pentapetalae</taxon>
        <taxon>rosids</taxon>
        <taxon>malvids</taxon>
        <taxon>Malvales</taxon>
        <taxon>Malvaceae</taxon>
        <taxon>Byttnerioideae</taxon>
        <taxon>Theobroma</taxon>
    </lineage>
</organism>
<evidence type="ECO:0000313" key="3">
    <source>
        <dbReference type="Proteomes" id="UP000026915"/>
    </source>
</evidence>
<protein>
    <recommendedName>
        <fullName evidence="1">RNase H type-1 domain-containing protein</fullName>
    </recommendedName>
</protein>
<dbReference type="InterPro" id="IPR002156">
    <property type="entry name" value="RNaseH_domain"/>
</dbReference>
<dbReference type="AlphaFoldDB" id="A0A061GA09"/>
<dbReference type="HOGENOM" id="CLU_1051359_0_0_1"/>
<dbReference type="InterPro" id="IPR012337">
    <property type="entry name" value="RNaseH-like_sf"/>
</dbReference>
<dbReference type="eggNOG" id="KOG1075">
    <property type="taxonomic scope" value="Eukaryota"/>
</dbReference>
<dbReference type="Gramene" id="EOY26670">
    <property type="protein sequence ID" value="EOY26670"/>
    <property type="gene ID" value="TCM_028619"/>
</dbReference>
<dbReference type="Pfam" id="PF13456">
    <property type="entry name" value="RVT_3"/>
    <property type="match status" value="1"/>
</dbReference>
<dbReference type="InterPro" id="IPR044730">
    <property type="entry name" value="RNase_H-like_dom_plant"/>
</dbReference>
<dbReference type="InParanoid" id="A0A061GA09"/>
<dbReference type="SUPFAM" id="SSF53098">
    <property type="entry name" value="Ribonuclease H-like"/>
    <property type="match status" value="1"/>
</dbReference>
<reference evidence="2 3" key="1">
    <citation type="journal article" date="2013" name="Genome Biol.">
        <title>The genome sequence of the most widely cultivated cacao type and its use to identify candidate genes regulating pod color.</title>
        <authorList>
            <person name="Motamayor J.C."/>
            <person name="Mockaitis K."/>
            <person name="Schmutz J."/>
            <person name="Haiminen N."/>
            <person name="Iii D.L."/>
            <person name="Cornejo O."/>
            <person name="Findley S.D."/>
            <person name="Zheng P."/>
            <person name="Utro F."/>
            <person name="Royaert S."/>
            <person name="Saski C."/>
            <person name="Jenkins J."/>
            <person name="Podicheti R."/>
            <person name="Zhao M."/>
            <person name="Scheffler B.E."/>
            <person name="Stack J.C."/>
            <person name="Feltus F.A."/>
            <person name="Mustiga G.M."/>
            <person name="Amores F."/>
            <person name="Phillips W."/>
            <person name="Marelli J.P."/>
            <person name="May G.D."/>
            <person name="Shapiro H."/>
            <person name="Ma J."/>
            <person name="Bustamante C.D."/>
            <person name="Schnell R.J."/>
            <person name="Main D."/>
            <person name="Gilbert D."/>
            <person name="Parida L."/>
            <person name="Kuhn D.N."/>
        </authorList>
    </citation>
    <scope>NUCLEOTIDE SEQUENCE [LARGE SCALE GENOMIC DNA]</scope>
    <source>
        <strain evidence="3">cv. Matina 1-6</strain>
    </source>
</reference>
<dbReference type="Proteomes" id="UP000026915">
    <property type="component" value="Chromosome 6"/>
</dbReference>
<accession>A0A061GA09</accession>
<name>A0A061GA09_THECC</name>
<dbReference type="PANTHER" id="PTHR47723:SF19">
    <property type="entry name" value="POLYNUCLEOTIDYL TRANSFERASE, RIBONUCLEASE H-LIKE SUPERFAMILY PROTEIN"/>
    <property type="match status" value="1"/>
</dbReference>
<keyword evidence="3" id="KW-1185">Reference proteome</keyword>
<dbReference type="Gene3D" id="3.30.420.10">
    <property type="entry name" value="Ribonuclease H-like superfamily/Ribonuclease H"/>
    <property type="match status" value="1"/>
</dbReference>
<dbReference type="GO" id="GO:0004523">
    <property type="term" value="F:RNA-DNA hybrid ribonuclease activity"/>
    <property type="evidence" value="ECO:0007669"/>
    <property type="project" value="InterPro"/>
</dbReference>
<sequence>MIGRNQNMIRALKMADDKWCNDPLELKSLILEFSPRKMKSIELLVLWPLSRLQVGIVSNQDHSFKASISLNRNILWDAIGGKKKVVLIKWDIVCCPKRIGGLGIRKTAEMNKALLSKLGWKIEDGDQGLRAHVLRAKYLKAPISNPREFSMVGLCPNNRRYWIFGFMGRLDMGTILKAKLHAIYMGLALAWDHGCQLIVVESDSKLAVQKIHQTIQDKSSFTCYSFYSTVNVERLIIKLHSPPTELSFLLQDGLLGVARPRAVVD</sequence>
<dbReference type="GO" id="GO:0003676">
    <property type="term" value="F:nucleic acid binding"/>
    <property type="evidence" value="ECO:0007669"/>
    <property type="project" value="InterPro"/>
</dbReference>
<dbReference type="CDD" id="cd06222">
    <property type="entry name" value="RNase_H_like"/>
    <property type="match status" value="1"/>
</dbReference>
<gene>
    <name evidence="2" type="ORF">TCM_028619</name>
</gene>
<evidence type="ECO:0000313" key="2">
    <source>
        <dbReference type="EMBL" id="EOY26670.1"/>
    </source>
</evidence>
<dbReference type="EMBL" id="CM001884">
    <property type="protein sequence ID" value="EOY26670.1"/>
    <property type="molecule type" value="Genomic_DNA"/>
</dbReference>
<dbReference type="PANTHER" id="PTHR47723">
    <property type="entry name" value="OS05G0353850 PROTEIN"/>
    <property type="match status" value="1"/>
</dbReference>